<dbReference type="Proteomes" id="UP000095488">
    <property type="component" value="Unassembled WGS sequence"/>
</dbReference>
<dbReference type="EMBL" id="CYZR01000004">
    <property type="protein sequence ID" value="CUN94167.1"/>
    <property type="molecule type" value="Genomic_DNA"/>
</dbReference>
<evidence type="ECO:0000313" key="2">
    <source>
        <dbReference type="Proteomes" id="UP000095488"/>
    </source>
</evidence>
<name>A0ABP2AUG1_SARVE</name>
<organism evidence="1 2">
    <name type="scientific">Sarcina ventriculi</name>
    <name type="common">Clostridium ventriculi</name>
    <dbReference type="NCBI Taxonomy" id="1267"/>
    <lineage>
        <taxon>Bacteria</taxon>
        <taxon>Bacillati</taxon>
        <taxon>Bacillota</taxon>
        <taxon>Clostridia</taxon>
        <taxon>Eubacteriales</taxon>
        <taxon>Clostridiaceae</taxon>
        <taxon>Sarcina</taxon>
    </lineage>
</organism>
<reference evidence="1 2" key="1">
    <citation type="submission" date="2015-09" db="EMBL/GenBank/DDBJ databases">
        <authorList>
            <consortium name="Pathogen Informatics"/>
            <person name="Wu L."/>
            <person name="Ma J."/>
        </authorList>
    </citation>
    <scope>NUCLEOTIDE SEQUENCE [LARGE SCALE GENOMIC DNA]</scope>
    <source>
        <strain evidence="1 2">2789STDY5834858</strain>
    </source>
</reference>
<protein>
    <submittedName>
        <fullName evidence="1">Bacterial protein of uncharacterized function (DUF951)</fullName>
    </submittedName>
</protein>
<dbReference type="RefSeq" id="WP_055259133.1">
    <property type="nucleotide sequence ID" value="NZ_BCMV01000001.1"/>
</dbReference>
<accession>A0ABP2AUG1</accession>
<dbReference type="Pfam" id="PF06107">
    <property type="entry name" value="DUF951"/>
    <property type="match status" value="1"/>
</dbReference>
<dbReference type="PANTHER" id="PTHR38455">
    <property type="entry name" value="HYPOTHETICAL CYTOSOLIC PROTEIN"/>
    <property type="match status" value="1"/>
</dbReference>
<dbReference type="InterPro" id="IPR009296">
    <property type="entry name" value="DUF951"/>
</dbReference>
<dbReference type="PANTHER" id="PTHR38455:SF1">
    <property type="entry name" value="DUF951 DOMAIN-CONTAINING PROTEIN"/>
    <property type="match status" value="1"/>
</dbReference>
<dbReference type="PIRSF" id="PIRSF037263">
    <property type="entry name" value="DUF951_bac"/>
    <property type="match status" value="1"/>
</dbReference>
<evidence type="ECO:0000313" key="1">
    <source>
        <dbReference type="EMBL" id="CUN94167.1"/>
    </source>
</evidence>
<gene>
    <name evidence="1" type="ORF">ERS852473_01502</name>
</gene>
<keyword evidence="2" id="KW-1185">Reference proteome</keyword>
<sequence length="69" mass="7881">MVDKFYLGDIVQMKKQHPCGSYEWEVLRLGADIKIKCVGCGRLVMLPRSKFQKGVKKIIKSNAPEEQDV</sequence>
<comment type="caution">
    <text evidence="1">The sequence shown here is derived from an EMBL/GenBank/DDBJ whole genome shotgun (WGS) entry which is preliminary data.</text>
</comment>
<proteinExistence type="predicted"/>